<accession>A0A1W6MQC7</accession>
<proteinExistence type="predicted"/>
<dbReference type="GO" id="GO:0000270">
    <property type="term" value="P:peptidoglycan metabolic process"/>
    <property type="evidence" value="ECO:0007669"/>
    <property type="project" value="TreeGrafter"/>
</dbReference>
<dbReference type="RefSeq" id="WP_245300015.1">
    <property type="nucleotide sequence ID" value="NZ_AP027149.1"/>
</dbReference>
<sequence>MQAQRRRFWLGAASHGFCALAFLTALLTAGFIGFAASLAREEHPLELDAEGVVVLTGGSDRVLQATELLARGQAQRLLITGVNPMTHGAAIERLLPISRQLFNCCVDLGYQAQDTEGNARETRDWMQRRGLVGPLIIVTSNYHMPRALLELQSALPGVELYPYPVVGEHVRVESYFEDQRVLRLLLREYLKYLRALARTRWETISARPV</sequence>
<dbReference type="AlphaFoldDB" id="A0A1W6MQC7"/>
<evidence type="ECO:0000313" key="3">
    <source>
        <dbReference type="Proteomes" id="UP000193978"/>
    </source>
</evidence>
<gene>
    <name evidence="2" type="ORF">B1812_00590</name>
</gene>
<reference evidence="2 3" key="1">
    <citation type="submission" date="2017-02" db="EMBL/GenBank/DDBJ databases">
        <authorList>
            <person name="Peterson S.W."/>
        </authorList>
    </citation>
    <scope>NUCLEOTIDE SEQUENCE [LARGE SCALE GENOMIC DNA]</scope>
    <source>
        <strain evidence="2 3">S285</strain>
    </source>
</reference>
<dbReference type="InterPro" id="IPR003848">
    <property type="entry name" value="DUF218"/>
</dbReference>
<dbReference type="STRING" id="655015.B1812_00590"/>
<dbReference type="GO" id="GO:0005886">
    <property type="term" value="C:plasma membrane"/>
    <property type="evidence" value="ECO:0007669"/>
    <property type="project" value="TreeGrafter"/>
</dbReference>
<dbReference type="CDD" id="cd06259">
    <property type="entry name" value="YdcF-like"/>
    <property type="match status" value="1"/>
</dbReference>
<dbReference type="InterPro" id="IPR051599">
    <property type="entry name" value="Cell_Envelope_Assoc"/>
</dbReference>
<dbReference type="EMBL" id="CP019948">
    <property type="protein sequence ID" value="ARN79810.1"/>
    <property type="molecule type" value="Genomic_DNA"/>
</dbReference>
<name>A0A1W6MQC7_9HYPH</name>
<protein>
    <recommendedName>
        <fullName evidence="1">DUF218 domain-containing protein</fullName>
    </recommendedName>
</protein>
<dbReference type="PANTHER" id="PTHR30336">
    <property type="entry name" value="INNER MEMBRANE PROTEIN, PROBABLE PERMEASE"/>
    <property type="match status" value="1"/>
</dbReference>
<evidence type="ECO:0000259" key="1">
    <source>
        <dbReference type="Pfam" id="PF02698"/>
    </source>
</evidence>
<dbReference type="Proteomes" id="UP000193978">
    <property type="component" value="Chromosome"/>
</dbReference>
<organism evidence="2 3">
    <name type="scientific">Methylocystis bryophila</name>
    <dbReference type="NCBI Taxonomy" id="655015"/>
    <lineage>
        <taxon>Bacteria</taxon>
        <taxon>Pseudomonadati</taxon>
        <taxon>Pseudomonadota</taxon>
        <taxon>Alphaproteobacteria</taxon>
        <taxon>Hyphomicrobiales</taxon>
        <taxon>Methylocystaceae</taxon>
        <taxon>Methylocystis</taxon>
    </lineage>
</organism>
<dbReference type="GO" id="GO:0043164">
    <property type="term" value="P:Gram-negative-bacterium-type cell wall biogenesis"/>
    <property type="evidence" value="ECO:0007669"/>
    <property type="project" value="TreeGrafter"/>
</dbReference>
<dbReference type="PANTHER" id="PTHR30336:SF4">
    <property type="entry name" value="ENVELOPE BIOGENESIS FACTOR ELYC"/>
    <property type="match status" value="1"/>
</dbReference>
<feature type="domain" description="DUF218" evidence="1">
    <location>
        <begin position="51"/>
        <end position="190"/>
    </location>
</feature>
<evidence type="ECO:0000313" key="2">
    <source>
        <dbReference type="EMBL" id="ARN79810.1"/>
    </source>
</evidence>
<dbReference type="Pfam" id="PF02698">
    <property type="entry name" value="DUF218"/>
    <property type="match status" value="1"/>
</dbReference>
<keyword evidence="3" id="KW-1185">Reference proteome</keyword>
<dbReference type="KEGG" id="mbry:B1812_00590"/>